<evidence type="ECO:0000256" key="6">
    <source>
        <dbReference type="ARBA" id="ARBA00022723"/>
    </source>
</evidence>
<dbReference type="Pfam" id="PF00702">
    <property type="entry name" value="Hydrolase"/>
    <property type="match status" value="1"/>
</dbReference>
<feature type="transmembrane region" description="Helical" evidence="18">
    <location>
        <begin position="738"/>
        <end position="755"/>
    </location>
</feature>
<dbReference type="Pfam" id="PF00122">
    <property type="entry name" value="E1-E2_ATPase"/>
    <property type="match status" value="1"/>
</dbReference>
<dbReference type="GO" id="GO:0120029">
    <property type="term" value="P:proton export across plasma membrane"/>
    <property type="evidence" value="ECO:0007669"/>
    <property type="project" value="InterPro"/>
</dbReference>
<feature type="transmembrane region" description="Helical" evidence="18">
    <location>
        <begin position="1485"/>
        <end position="1504"/>
    </location>
</feature>
<dbReference type="EMBL" id="LR999456">
    <property type="protein sequence ID" value="CAE6133730.1"/>
    <property type="molecule type" value="Genomic_DNA"/>
</dbReference>
<dbReference type="InterPro" id="IPR023214">
    <property type="entry name" value="HAD_sf"/>
</dbReference>
<evidence type="ECO:0000256" key="11">
    <source>
        <dbReference type="ARBA" id="ARBA00022842"/>
    </source>
</evidence>
<comment type="similarity">
    <text evidence="2">Belongs to the cation transport ATPase (P-type) (TC 3.A.3) family. Type IIIA subfamily.</text>
</comment>
<evidence type="ECO:0000256" key="4">
    <source>
        <dbReference type="ARBA" id="ARBA00022553"/>
    </source>
</evidence>
<keyword evidence="8" id="KW-0375">Hydrogen ion transport</keyword>
<dbReference type="InterPro" id="IPR023299">
    <property type="entry name" value="ATPase_P-typ_cyto_dom_N"/>
</dbReference>
<dbReference type="Pfam" id="PF00690">
    <property type="entry name" value="Cation_ATPase_N"/>
    <property type="match status" value="1"/>
</dbReference>
<dbReference type="GO" id="GO:0008553">
    <property type="term" value="F:P-type proton-exporting transporter activity"/>
    <property type="evidence" value="ECO:0007669"/>
    <property type="project" value="UniProtKB-EC"/>
</dbReference>
<dbReference type="Gene3D" id="1.10.8.10">
    <property type="entry name" value="DNA helicase RuvA subunit, C-terminal domain"/>
    <property type="match status" value="1"/>
</dbReference>
<feature type="chain" id="PRO_5035937523" description="P-type H(+)-exporting transporter" evidence="19">
    <location>
        <begin position="25"/>
        <end position="2086"/>
    </location>
</feature>
<dbReference type="Gene3D" id="3.40.50.1000">
    <property type="entry name" value="HAD superfamily/HAD-like"/>
    <property type="match status" value="1"/>
</dbReference>
<dbReference type="Gene3D" id="1.20.1110.10">
    <property type="entry name" value="Calcium-transporting ATPase, transmembrane domain"/>
    <property type="match status" value="1"/>
</dbReference>
<sequence length="2086" mass="232726">MVNPILLACVIAGIVVGVFNEVDGIQILSKSKLEKCEKTSDSSGNLNCSTKIVLNLAVPSGSSGGEASIVAEIVEVEDNSSSNMQTVRIPPVITVNKSAAYALYDLTYIRDVPYKPQEYHVTTRKLRDEKGNVLEQTQPICCPCGPQRRMPSSCGDIFDKMIKGKANTAHCLRFPGDWFHVFSIGQRSLGFSVRVELKTGTRVSEVIIGPENRTATANDNFLKVNLIGDFGGYTSIPSFEDFYLVIPREAAAAGQPGSLGLNYSMWMLLERVRFTLDGLECNKIGVGYEAFNTQPNFCSSPYWSCLHNQLWNFRENAGPHSFSIGVTETLNTNLMIELRADDIEYVFQRSPGKIINIAIPTFEALTQFGIAAVTIKNTGEVEASYSLTFDCSKGVAFVEEQFFIIKPKAVTTRSFKLYPTKDQAAKYICTAILKDSQFSEVDRAECQFSTTATVLDNGTQVTNPFQIPETHPKGFFDSIRILWTKIINGLVDFITGDTCRNKCSSFFDFSCHIQYVCLSWMVMFGLLLALFPTTCLLLWLLHQKGLFDPCYDWWEDHFDLDHHRRLLPTRETVSNRHHHHHKHHHGVKTHNHHRRTHQRHKHHHSQDNDVMQKMMLEHDHSDSHYYHQLHRVHKDSKQKQRRRAKHGIVLPRNVHVERRRRQRLQRKMASGSSVDDINNEFDLEKIPIEEVFKELQCSREGLSGEEGERRLNIFGPNKFIEKKEHITLRFFSLMFKPLSWVIVAAAFTAIVLANGEGRPPGWPVFIGIVCLLIVNTILCYLEEDNAGSAVAVVMAGLSPKTKVLRDGKWSEQEASILVPGDIVSIKLGDIIPCDARLLEGDALKVDESALTGEYLPITKFPGEEVFSGSTCKQGEIEAVVIATGVHTLFSKAAHLVDSRTNQVGDFKKFVIALGNLCTISIAIGISIELIVMYSIQRRNYRDGIDNVLVLLIGGIPLAMPTVLSVTMAIGSLRLYQQGAIMKRITAIEKMAGMDVLCSDKTGTLTLNKLSVDKNLIEVYAKGVEKEEVLLLAARASRTENQDAIDTAMVGSLADPKEVKAGIREVHFCQFNPVDKRTALTYIDANGNWHRVSKGAPEKVLDLCNARADLRKSVHSAIEKYAECGLRSLAVARQNVPEKTKESSGDPWEFVGVLPLFDPPRHDSAETIKRALDLGVNVKMITGDQLDIAKETGRRLGMGTNMYPITSLLGNHKDDIISYRPVDELIDEADGFACVFPEPKYDIVSKLQERHICGMIGDGVDDTPALKKADIGIAFADATEAARAASDIILTEPGLSVIINAVLTSRATLQQMKNYTIYAVSITIRVVFGFTFIALIWKFDFSPFMVLAIAFLNDGAIMTITKDRVTNPSPTPVRLKLKEIFATGVVFGSYMALITVVFFWAAYRTDFFARTFHVKDLRGNEKEMMSALYLQVSIMSQALFFVIRSRSWFFVERPGVFLLHSFMLSQCLATIIAASTSWETARIEGIGWGWAGVIWLYNIIFFFPLDILKFAIRYILTGKDWKYLIDNKESIDTFISITGASDTVALQKLEEHRGDLNQAVNAYFSEGDRNVVREAPINASYDDDEMDIDDVIPAPQSPLSMFNAARTMGRPFSLLDSDFARRVFDSDPLMSRPPFVSYPREVRQIPIEVKDSSGPSGRSSDAPTIEDVTETAHVQGPAATQGTVIIDEESDDDIPFAPMGRSRQDRPAGSEANNNQDYNDIEEEMIRAAIEASKKEAEGSSNPLLGERPPHMEDDDDIAKAVTMSLKSAEEEVLRSQGYKASTSEIGASEVTAAQGPLDPQALNGRLAAPSSPFDDDSDDVDVQPLVRHRPRRAASGSLAPPNADRSRSGSPEEEHASINPAERGSGFPSEWGGISSEEHDEAVMLEAAMFGGIPETGYNHLPFLPPQPRAQPRPPSPSLTAQRLIREQQDDEYVASLQADRDKEMKSIRDAEARQIEEETARKAFLEEEKKKEEEAQKKLEEEQELERQLGAKEASLPKEPQADEENAITLLIRMPDGTRRGRRFLRSDKLQSLFNFIDIARVVKPNTYRLVRPYPRHAFGDGESESTLNDLGLTSKQEALFLELI</sequence>
<dbReference type="Gene3D" id="3.40.1110.10">
    <property type="entry name" value="Calcium-transporting ATPase, cytoplasmic domain N"/>
    <property type="match status" value="1"/>
</dbReference>
<dbReference type="SUPFAM" id="SSF46934">
    <property type="entry name" value="UBA-like"/>
    <property type="match status" value="1"/>
</dbReference>
<evidence type="ECO:0000259" key="20">
    <source>
        <dbReference type="PROSITE" id="PS50033"/>
    </source>
</evidence>
<evidence type="ECO:0000256" key="5">
    <source>
        <dbReference type="ARBA" id="ARBA00022692"/>
    </source>
</evidence>
<dbReference type="EC" id="7.1.2.1" evidence="3"/>
<dbReference type="PROSITE" id="PS50033">
    <property type="entry name" value="UBX"/>
    <property type="match status" value="1"/>
</dbReference>
<dbReference type="InterPro" id="IPR001012">
    <property type="entry name" value="UBX_dom"/>
</dbReference>
<evidence type="ECO:0000313" key="21">
    <source>
        <dbReference type="EMBL" id="CAE6133730.1"/>
    </source>
</evidence>
<dbReference type="GO" id="GO:0016887">
    <property type="term" value="F:ATP hydrolysis activity"/>
    <property type="evidence" value="ECO:0007669"/>
    <property type="project" value="InterPro"/>
</dbReference>
<dbReference type="InterPro" id="IPR009060">
    <property type="entry name" value="UBA-like_sf"/>
</dbReference>
<feature type="transmembrane region" description="Helical" evidence="18">
    <location>
        <begin position="761"/>
        <end position="781"/>
    </location>
</feature>
<evidence type="ECO:0000256" key="2">
    <source>
        <dbReference type="ARBA" id="ARBA00008804"/>
    </source>
</evidence>
<dbReference type="SFLD" id="SFLDS00003">
    <property type="entry name" value="Haloacid_Dehalogenase"/>
    <property type="match status" value="1"/>
</dbReference>
<dbReference type="Pfam" id="PF10699">
    <property type="entry name" value="HAP2-GCS1"/>
    <property type="match status" value="1"/>
</dbReference>
<keyword evidence="12" id="KW-1278">Translocase</keyword>
<comment type="catalytic activity">
    <reaction evidence="16">
        <text>ATP + H2O + H(+)(in) = ADP + phosphate + 2 H(+)(out)</text>
        <dbReference type="Rhea" id="RHEA:20852"/>
        <dbReference type="ChEBI" id="CHEBI:15377"/>
        <dbReference type="ChEBI" id="CHEBI:15378"/>
        <dbReference type="ChEBI" id="CHEBI:30616"/>
        <dbReference type="ChEBI" id="CHEBI:43474"/>
        <dbReference type="ChEBI" id="CHEBI:456216"/>
        <dbReference type="EC" id="7.1.2.1"/>
    </reaction>
</comment>
<dbReference type="InterPro" id="IPR004014">
    <property type="entry name" value="ATPase_P-typ_cation-transptr_N"/>
</dbReference>
<accession>A0A8S2ANX4</accession>
<evidence type="ECO:0000256" key="9">
    <source>
        <dbReference type="ARBA" id="ARBA00022786"/>
    </source>
</evidence>
<keyword evidence="19" id="KW-0732">Signal</keyword>
<evidence type="ECO:0000256" key="1">
    <source>
        <dbReference type="ARBA" id="ARBA00004141"/>
    </source>
</evidence>
<dbReference type="GO" id="GO:0016020">
    <property type="term" value="C:membrane"/>
    <property type="evidence" value="ECO:0007669"/>
    <property type="project" value="UniProtKB-SubCell"/>
</dbReference>
<dbReference type="FunFam" id="3.40.50.1000:FF:000211">
    <property type="entry name" value="Plasma membrane ATPase"/>
    <property type="match status" value="1"/>
</dbReference>
<dbReference type="PROSITE" id="PS50330">
    <property type="entry name" value="UIM"/>
    <property type="match status" value="2"/>
</dbReference>
<dbReference type="SUPFAM" id="SSF81653">
    <property type="entry name" value="Calcium ATPase, transduction domain A"/>
    <property type="match status" value="1"/>
</dbReference>
<evidence type="ECO:0000256" key="14">
    <source>
        <dbReference type="ARBA" id="ARBA00023065"/>
    </source>
</evidence>
<dbReference type="PRINTS" id="PR00119">
    <property type="entry name" value="CATATPASE"/>
</dbReference>
<dbReference type="InterPro" id="IPR006534">
    <property type="entry name" value="P-type_ATPase_IIIA"/>
</dbReference>
<reference evidence="21" key="1">
    <citation type="submission" date="2021-01" db="EMBL/GenBank/DDBJ databases">
        <authorList>
            <person name="Bezrukov I."/>
        </authorList>
    </citation>
    <scope>NUCLEOTIDE SEQUENCE</scope>
</reference>
<keyword evidence="15 18" id="KW-0472">Membrane</keyword>
<dbReference type="FunFam" id="1.20.1110.10:FF:000168">
    <property type="match status" value="1"/>
</dbReference>
<dbReference type="InterPro" id="IPR036412">
    <property type="entry name" value="HAD-like_sf"/>
</dbReference>
<evidence type="ECO:0000256" key="17">
    <source>
        <dbReference type="SAM" id="MobiDB-lite"/>
    </source>
</evidence>
<feature type="transmembrane region" description="Helical" evidence="18">
    <location>
        <begin position="1422"/>
        <end position="1442"/>
    </location>
</feature>
<dbReference type="CDD" id="cd01767">
    <property type="entry name" value="UBX"/>
    <property type="match status" value="1"/>
</dbReference>
<dbReference type="Proteomes" id="UP000682877">
    <property type="component" value="Chromosome 6"/>
</dbReference>
<dbReference type="InterPro" id="IPR044492">
    <property type="entry name" value="P_typ_ATPase_HD_dom"/>
</dbReference>
<feature type="transmembrane region" description="Helical" evidence="18">
    <location>
        <begin position="947"/>
        <end position="975"/>
    </location>
</feature>
<evidence type="ECO:0000256" key="3">
    <source>
        <dbReference type="ARBA" id="ARBA00012476"/>
    </source>
</evidence>
<dbReference type="SUPFAM" id="SSF81665">
    <property type="entry name" value="Calcium ATPase, transmembrane domain M"/>
    <property type="match status" value="1"/>
</dbReference>
<dbReference type="InterPro" id="IPR059000">
    <property type="entry name" value="ATPase_P-type_domA"/>
</dbReference>
<evidence type="ECO:0000256" key="13">
    <source>
        <dbReference type="ARBA" id="ARBA00022989"/>
    </source>
</evidence>
<feature type="region of interest" description="Disordered" evidence="17">
    <location>
        <begin position="573"/>
        <end position="607"/>
    </location>
</feature>
<dbReference type="InterPro" id="IPR023298">
    <property type="entry name" value="ATPase_P-typ_TM_dom_sf"/>
</dbReference>
<dbReference type="InterPro" id="IPR029071">
    <property type="entry name" value="Ubiquitin-like_domsf"/>
</dbReference>
<dbReference type="PROSITE" id="PS00154">
    <property type="entry name" value="ATPASE_E1_E2"/>
    <property type="match status" value="1"/>
</dbReference>
<evidence type="ECO:0000256" key="18">
    <source>
        <dbReference type="SAM" id="Phobius"/>
    </source>
</evidence>
<dbReference type="Pfam" id="PF14555">
    <property type="entry name" value="UBA_4"/>
    <property type="match status" value="1"/>
</dbReference>
<dbReference type="FunFam" id="3.40.1110.10:FF:000004">
    <property type="entry name" value="Plasma membrane ATPase"/>
    <property type="match status" value="1"/>
</dbReference>
<dbReference type="InterPro" id="IPR018303">
    <property type="entry name" value="ATPase_P-typ_P_site"/>
</dbReference>
<feature type="region of interest" description="Disordered" evidence="17">
    <location>
        <begin position="1967"/>
        <end position="2004"/>
    </location>
</feature>
<dbReference type="SUPFAM" id="SSF56784">
    <property type="entry name" value="HAD-like"/>
    <property type="match status" value="1"/>
</dbReference>
<dbReference type="Pfam" id="PF00789">
    <property type="entry name" value="UBX"/>
    <property type="match status" value="1"/>
</dbReference>
<dbReference type="SMART" id="SM00726">
    <property type="entry name" value="UIM"/>
    <property type="match status" value="2"/>
</dbReference>
<keyword evidence="14" id="KW-0406">Ion transport</keyword>
<feature type="transmembrane region" description="Helical" evidence="18">
    <location>
        <begin position="1379"/>
        <end position="1402"/>
    </location>
</feature>
<dbReference type="PANTHER" id="PTHR42861">
    <property type="entry name" value="CALCIUM-TRANSPORTING ATPASE"/>
    <property type="match status" value="1"/>
</dbReference>
<dbReference type="CDD" id="cd02076">
    <property type="entry name" value="P-type_ATPase_H"/>
    <property type="match status" value="1"/>
</dbReference>
<feature type="signal peptide" evidence="19">
    <location>
        <begin position="1"/>
        <end position="24"/>
    </location>
</feature>
<dbReference type="InterPro" id="IPR001757">
    <property type="entry name" value="P_typ_ATPase"/>
</dbReference>
<evidence type="ECO:0000256" key="16">
    <source>
        <dbReference type="ARBA" id="ARBA00048122"/>
    </source>
</evidence>
<dbReference type="FunFam" id="2.70.150.10:FF:000004">
    <property type="entry name" value="Plasma membrane ATPase"/>
    <property type="match status" value="1"/>
</dbReference>
<dbReference type="InterPro" id="IPR008250">
    <property type="entry name" value="ATPase_P-typ_transduc_dom_A_sf"/>
</dbReference>
<keyword evidence="14" id="KW-0813">Transport</keyword>
<keyword evidence="9" id="KW-0833">Ubl conjugation pathway</keyword>
<keyword evidence="4" id="KW-0597">Phosphoprotein</keyword>
<dbReference type="InterPro" id="IPR003903">
    <property type="entry name" value="UIM_dom"/>
</dbReference>
<evidence type="ECO:0000256" key="12">
    <source>
        <dbReference type="ARBA" id="ARBA00022967"/>
    </source>
</evidence>
<dbReference type="Gene3D" id="3.10.20.90">
    <property type="entry name" value="Phosphatidylinositol 3-kinase Catalytic Subunit, Chain A, domain 1"/>
    <property type="match status" value="1"/>
</dbReference>
<evidence type="ECO:0000256" key="8">
    <source>
        <dbReference type="ARBA" id="ARBA00022781"/>
    </source>
</evidence>
<dbReference type="SFLD" id="SFLDG00002">
    <property type="entry name" value="C1.7:_P-type_atpase_like"/>
    <property type="match status" value="1"/>
</dbReference>
<dbReference type="NCBIfam" id="TIGR01494">
    <property type="entry name" value="ATPase_P-type"/>
    <property type="match status" value="2"/>
</dbReference>
<feature type="compositionally biased region" description="Basic residues" evidence="17">
    <location>
        <begin position="575"/>
        <end position="604"/>
    </location>
</feature>
<keyword evidence="22" id="KW-1185">Reference proteome</keyword>
<feature type="compositionally biased region" description="Basic and acidic residues" evidence="17">
    <location>
        <begin position="1844"/>
        <end position="1856"/>
    </location>
</feature>
<dbReference type="Gene3D" id="2.70.150.10">
    <property type="entry name" value="Calcium-transporting ATPase, cytoplasmic transduction domain A"/>
    <property type="match status" value="1"/>
</dbReference>
<dbReference type="GO" id="GO:0005524">
    <property type="term" value="F:ATP binding"/>
    <property type="evidence" value="ECO:0007669"/>
    <property type="project" value="UniProtKB-KW"/>
</dbReference>
<feature type="transmembrane region" description="Helical" evidence="18">
    <location>
        <begin position="1314"/>
        <end position="1336"/>
    </location>
</feature>
<feature type="transmembrane region" description="Helical" evidence="18">
    <location>
        <begin position="518"/>
        <end position="541"/>
    </location>
</feature>
<keyword evidence="6" id="KW-0479">Metal-binding</keyword>
<feature type="region of interest" description="Disordered" evidence="17">
    <location>
        <begin position="1673"/>
        <end position="1933"/>
    </location>
</feature>
<dbReference type="SMART" id="SM00166">
    <property type="entry name" value="UBX"/>
    <property type="match status" value="1"/>
</dbReference>
<evidence type="ECO:0000256" key="7">
    <source>
        <dbReference type="ARBA" id="ARBA00022741"/>
    </source>
</evidence>
<evidence type="ECO:0000313" key="22">
    <source>
        <dbReference type="Proteomes" id="UP000682877"/>
    </source>
</evidence>
<keyword evidence="10" id="KW-0067">ATP-binding</keyword>
<dbReference type="GO" id="GO:0046872">
    <property type="term" value="F:metal ion binding"/>
    <property type="evidence" value="ECO:0007669"/>
    <property type="project" value="UniProtKB-KW"/>
</dbReference>
<dbReference type="PRINTS" id="PR00120">
    <property type="entry name" value="HATPASE"/>
</dbReference>
<keyword evidence="7" id="KW-0547">Nucleotide-binding</keyword>
<organism evidence="21 22">
    <name type="scientific">Arabidopsis arenosa</name>
    <name type="common">Sand rock-cress</name>
    <name type="synonym">Cardaminopsis arenosa</name>
    <dbReference type="NCBI Taxonomy" id="38785"/>
    <lineage>
        <taxon>Eukaryota</taxon>
        <taxon>Viridiplantae</taxon>
        <taxon>Streptophyta</taxon>
        <taxon>Embryophyta</taxon>
        <taxon>Tracheophyta</taxon>
        <taxon>Spermatophyta</taxon>
        <taxon>Magnoliopsida</taxon>
        <taxon>eudicotyledons</taxon>
        <taxon>Gunneridae</taxon>
        <taxon>Pentapetalae</taxon>
        <taxon>rosids</taxon>
        <taxon>malvids</taxon>
        <taxon>Brassicales</taxon>
        <taxon>Brassicaceae</taxon>
        <taxon>Camelineae</taxon>
        <taxon>Arabidopsis</taxon>
    </lineage>
</organism>
<feature type="compositionally biased region" description="Basic and acidic residues" evidence="17">
    <location>
        <begin position="1967"/>
        <end position="1991"/>
    </location>
</feature>
<evidence type="ECO:0000256" key="10">
    <source>
        <dbReference type="ARBA" id="ARBA00022840"/>
    </source>
</evidence>
<dbReference type="SFLD" id="SFLDF00027">
    <property type="entry name" value="p-type_atpase"/>
    <property type="match status" value="1"/>
</dbReference>
<feature type="domain" description="UBX" evidence="20">
    <location>
        <begin position="2004"/>
        <end position="2082"/>
    </location>
</feature>
<keyword evidence="11" id="KW-0460">Magnesium</keyword>
<keyword evidence="13 18" id="KW-1133">Transmembrane helix</keyword>
<dbReference type="CDD" id="cd14351">
    <property type="entry name" value="UBA_Ubx1_like"/>
    <property type="match status" value="1"/>
</dbReference>
<comment type="subcellular location">
    <subcellularLocation>
        <location evidence="1">Membrane</location>
        <topology evidence="1">Multi-pass membrane protein</topology>
    </subcellularLocation>
</comment>
<dbReference type="NCBIfam" id="TIGR01647">
    <property type="entry name" value="ATPase-IIIA_H"/>
    <property type="match status" value="1"/>
</dbReference>
<evidence type="ECO:0000256" key="15">
    <source>
        <dbReference type="ARBA" id="ARBA00023136"/>
    </source>
</evidence>
<evidence type="ECO:0000256" key="19">
    <source>
        <dbReference type="SAM" id="SignalP"/>
    </source>
</evidence>
<feature type="transmembrane region" description="Helical" evidence="18">
    <location>
        <begin position="1454"/>
        <end position="1473"/>
    </location>
</feature>
<gene>
    <name evidence="21" type="ORF">AARE701A_LOCUS16731</name>
</gene>
<name>A0A8S2ANX4_ARAAE</name>
<keyword evidence="5 18" id="KW-0812">Transmembrane</keyword>
<dbReference type="InterPro" id="IPR018928">
    <property type="entry name" value="HAP2/GCS1_dom"/>
</dbReference>
<dbReference type="SMART" id="SM00831">
    <property type="entry name" value="Cation_ATPase_N"/>
    <property type="match status" value="1"/>
</dbReference>
<protein>
    <recommendedName>
        <fullName evidence="3">P-type H(+)-exporting transporter</fullName>
        <ecNumber evidence="3">7.1.2.1</ecNumber>
    </recommendedName>
</protein>
<proteinExistence type="inferred from homology"/>
<feature type="transmembrane region" description="Helical" evidence="18">
    <location>
        <begin position="909"/>
        <end position="935"/>
    </location>
</feature>
<feature type="compositionally biased region" description="Pro residues" evidence="17">
    <location>
        <begin position="1903"/>
        <end position="1917"/>
    </location>
</feature>
<dbReference type="SUPFAM" id="SSF54236">
    <property type="entry name" value="Ubiquitin-like"/>
    <property type="match status" value="1"/>
</dbReference>